<dbReference type="CDD" id="cd00200">
    <property type="entry name" value="WD40"/>
    <property type="match status" value="1"/>
</dbReference>
<dbReference type="Pfam" id="PF00400">
    <property type="entry name" value="WD40"/>
    <property type="match status" value="6"/>
</dbReference>
<name>A0ABM0JI53_APLCA</name>
<feature type="region of interest" description="Disordered" evidence="6">
    <location>
        <begin position="1"/>
        <end position="70"/>
    </location>
</feature>
<evidence type="ECO:0000256" key="2">
    <source>
        <dbReference type="ARBA" id="ARBA00022574"/>
    </source>
</evidence>
<dbReference type="PROSITE" id="PS50294">
    <property type="entry name" value="WD_REPEATS_REGION"/>
    <property type="match status" value="4"/>
</dbReference>
<evidence type="ECO:0000256" key="4">
    <source>
        <dbReference type="ARBA" id="ARBA00023242"/>
    </source>
</evidence>
<evidence type="ECO:0000256" key="3">
    <source>
        <dbReference type="ARBA" id="ARBA00022737"/>
    </source>
</evidence>
<sequence length="483" mass="53331">MPFFVNPKTKKRKFQAKDQKSLGKKKGLKNQKALSEEVESDSDVDSSNEATETRGKFYSSDEDEEETPQQKRLRLAKEYLSQLENEEAENIEDEDAVKQAVSSRLQHDISEQAGKLTKEVADTCSCPRPQDLRVFRGHSLPVTAVVITPDDKFVFTASKDCNICKWDVQSGLKVKTIKGGRKGTEDVHIGHTDHILCLAISSDGNFLAAGDMNNMVKLWNPHDCSFIHKFRGHRGPVTGVSFRKGTHTLFSCSTDKAVKVWSVDELAYVETLYGHNSPITCIDSLNRDRAITSGGSDRSIHIWKIPEDSQLLFYGHEGSIECVALINEGNFFSGSEDSSLCLWSVLKKKPLVTRQHAHGTPAGQNSEDWISAVAALQYSDLVASGSKDGLVRLWKCGPNFKSLSPLFEVPVNGFVNSLSFSSNGDFLVVGVGQEHRLGRWWRLKDAKNGWVIIPLKGLDQSSDDSGASESSEEGSDDDSGNSD</sequence>
<evidence type="ECO:0000256" key="6">
    <source>
        <dbReference type="SAM" id="MobiDB-lite"/>
    </source>
</evidence>
<feature type="region of interest" description="Disordered" evidence="6">
    <location>
        <begin position="457"/>
        <end position="483"/>
    </location>
</feature>
<dbReference type="InterPro" id="IPR039241">
    <property type="entry name" value="Rrp9-like"/>
</dbReference>
<evidence type="ECO:0000256" key="5">
    <source>
        <dbReference type="PROSITE-ProRule" id="PRU00221"/>
    </source>
</evidence>
<dbReference type="InterPro" id="IPR015943">
    <property type="entry name" value="WD40/YVTN_repeat-like_dom_sf"/>
</dbReference>
<organism evidence="7 8">
    <name type="scientific">Aplysia californica</name>
    <name type="common">California sea hare</name>
    <dbReference type="NCBI Taxonomy" id="6500"/>
    <lineage>
        <taxon>Eukaryota</taxon>
        <taxon>Metazoa</taxon>
        <taxon>Spiralia</taxon>
        <taxon>Lophotrochozoa</taxon>
        <taxon>Mollusca</taxon>
        <taxon>Gastropoda</taxon>
        <taxon>Heterobranchia</taxon>
        <taxon>Euthyneura</taxon>
        <taxon>Tectipleura</taxon>
        <taxon>Aplysiida</taxon>
        <taxon>Aplysioidea</taxon>
        <taxon>Aplysiidae</taxon>
        <taxon>Aplysia</taxon>
    </lineage>
</organism>
<dbReference type="SMART" id="SM00320">
    <property type="entry name" value="WD40"/>
    <property type="match status" value="7"/>
</dbReference>
<dbReference type="PRINTS" id="PR00320">
    <property type="entry name" value="GPROTEINBRPT"/>
</dbReference>
<protein>
    <submittedName>
        <fullName evidence="8">U3 small nucleolar RNA-interacting protein 2 isoform X1</fullName>
    </submittedName>
</protein>
<feature type="compositionally biased region" description="Low complexity" evidence="6">
    <location>
        <begin position="459"/>
        <end position="469"/>
    </location>
</feature>
<gene>
    <name evidence="8" type="primary">LOC101848504</name>
</gene>
<feature type="compositionally biased region" description="Acidic residues" evidence="6">
    <location>
        <begin position="36"/>
        <end position="46"/>
    </location>
</feature>
<evidence type="ECO:0000313" key="8">
    <source>
        <dbReference type="RefSeq" id="XP_005094159.1"/>
    </source>
</evidence>
<proteinExistence type="predicted"/>
<feature type="repeat" description="WD" evidence="5">
    <location>
        <begin position="272"/>
        <end position="313"/>
    </location>
</feature>
<keyword evidence="4" id="KW-0539">Nucleus</keyword>
<feature type="repeat" description="WD" evidence="5">
    <location>
        <begin position="135"/>
        <end position="176"/>
    </location>
</feature>
<evidence type="ECO:0000256" key="1">
    <source>
        <dbReference type="ARBA" id="ARBA00004123"/>
    </source>
</evidence>
<keyword evidence="7" id="KW-1185">Reference proteome</keyword>
<feature type="repeat" description="WD" evidence="5">
    <location>
        <begin position="313"/>
        <end position="353"/>
    </location>
</feature>
<dbReference type="PROSITE" id="PS50082">
    <property type="entry name" value="WD_REPEATS_2"/>
    <property type="match status" value="5"/>
</dbReference>
<dbReference type="PANTHER" id="PTHR19865:SF0">
    <property type="entry name" value="U3 SMALL NUCLEOLAR RNA-INTERACTING PROTEIN 2"/>
    <property type="match status" value="1"/>
</dbReference>
<comment type="subcellular location">
    <subcellularLocation>
        <location evidence="1">Nucleus</location>
    </subcellularLocation>
</comment>
<feature type="compositionally biased region" description="Acidic residues" evidence="6">
    <location>
        <begin position="470"/>
        <end position="483"/>
    </location>
</feature>
<evidence type="ECO:0000313" key="7">
    <source>
        <dbReference type="Proteomes" id="UP000694888"/>
    </source>
</evidence>
<dbReference type="GeneID" id="101848504"/>
<dbReference type="InterPro" id="IPR001680">
    <property type="entry name" value="WD40_rpt"/>
</dbReference>
<feature type="repeat" description="WD" evidence="5">
    <location>
        <begin position="230"/>
        <end position="271"/>
    </location>
</feature>
<dbReference type="InterPro" id="IPR036322">
    <property type="entry name" value="WD40_repeat_dom_sf"/>
</dbReference>
<dbReference type="SUPFAM" id="SSF50978">
    <property type="entry name" value="WD40 repeat-like"/>
    <property type="match status" value="1"/>
</dbReference>
<dbReference type="RefSeq" id="XP_005094159.1">
    <property type="nucleotide sequence ID" value="XM_005094102.3"/>
</dbReference>
<dbReference type="InterPro" id="IPR020472">
    <property type="entry name" value="WD40_PAC1"/>
</dbReference>
<keyword evidence="3" id="KW-0677">Repeat</keyword>
<dbReference type="Proteomes" id="UP000694888">
    <property type="component" value="Unplaced"/>
</dbReference>
<keyword evidence="2 5" id="KW-0853">WD repeat</keyword>
<dbReference type="Gene3D" id="2.130.10.10">
    <property type="entry name" value="YVTN repeat-like/Quinoprotein amine dehydrogenase"/>
    <property type="match status" value="1"/>
</dbReference>
<feature type="repeat" description="WD" evidence="5">
    <location>
        <begin position="188"/>
        <end position="220"/>
    </location>
</feature>
<reference evidence="8" key="1">
    <citation type="submission" date="2025-08" db="UniProtKB">
        <authorList>
            <consortium name="RefSeq"/>
        </authorList>
    </citation>
    <scope>IDENTIFICATION</scope>
</reference>
<dbReference type="PANTHER" id="PTHR19865">
    <property type="entry name" value="U3 SMALL NUCLEOLAR RNA INTERACTING PROTEIN 2"/>
    <property type="match status" value="1"/>
</dbReference>
<accession>A0ABM0JI53</accession>